<dbReference type="GO" id="GO:0046872">
    <property type="term" value="F:metal ion binding"/>
    <property type="evidence" value="ECO:0007669"/>
    <property type="project" value="UniProtKB-KW"/>
</dbReference>
<evidence type="ECO:0000256" key="1">
    <source>
        <dbReference type="ARBA" id="ARBA00001947"/>
    </source>
</evidence>
<keyword evidence="3 6" id="KW-0378">Hydrolase</keyword>
<keyword evidence="4" id="KW-0862">Zinc</keyword>
<dbReference type="CDD" id="cd06262">
    <property type="entry name" value="metallo-hydrolase-like_MBL-fold"/>
    <property type="match status" value="1"/>
</dbReference>
<comment type="caution">
    <text evidence="6">The sequence shown here is derived from an EMBL/GenBank/DDBJ whole genome shotgun (WGS) entry which is preliminary data.</text>
</comment>
<gene>
    <name evidence="7" type="ORF">ENT89_05635</name>
    <name evidence="6" type="ORF">ENX77_00315</name>
</gene>
<dbReference type="InterPro" id="IPR036866">
    <property type="entry name" value="RibonucZ/Hydroxyglut_hydro"/>
</dbReference>
<feature type="domain" description="Metallo-beta-lactamase" evidence="5">
    <location>
        <begin position="19"/>
        <end position="180"/>
    </location>
</feature>
<proteinExistence type="predicted"/>
<evidence type="ECO:0000256" key="2">
    <source>
        <dbReference type="ARBA" id="ARBA00022723"/>
    </source>
</evidence>
<dbReference type="AlphaFoldDB" id="A0A7C3YBH7"/>
<reference evidence="6" key="1">
    <citation type="journal article" date="2020" name="mSystems">
        <title>Genome- and Community-Level Interaction Insights into Carbon Utilization and Element Cycling Functions of Hydrothermarchaeota in Hydrothermal Sediment.</title>
        <authorList>
            <person name="Zhou Z."/>
            <person name="Liu Y."/>
            <person name="Xu W."/>
            <person name="Pan J."/>
            <person name="Luo Z.H."/>
            <person name="Li M."/>
        </authorList>
    </citation>
    <scope>NUCLEOTIDE SEQUENCE [LARGE SCALE GENOMIC DNA]</scope>
    <source>
        <strain evidence="7">SpSt-62</strain>
        <strain evidence="6">SpSt-97</strain>
    </source>
</reference>
<evidence type="ECO:0000256" key="4">
    <source>
        <dbReference type="ARBA" id="ARBA00022833"/>
    </source>
</evidence>
<protein>
    <submittedName>
        <fullName evidence="6">MBL fold metallo-hydrolase</fullName>
    </submittedName>
</protein>
<dbReference type="InterPro" id="IPR051453">
    <property type="entry name" value="MBL_Glyoxalase_II"/>
</dbReference>
<dbReference type="InterPro" id="IPR001279">
    <property type="entry name" value="Metallo-B-lactamas"/>
</dbReference>
<dbReference type="EMBL" id="DTPI01000004">
    <property type="protein sequence ID" value="HGE65577.1"/>
    <property type="molecule type" value="Genomic_DNA"/>
</dbReference>
<evidence type="ECO:0000259" key="5">
    <source>
        <dbReference type="SMART" id="SM00849"/>
    </source>
</evidence>
<dbReference type="GO" id="GO:0016787">
    <property type="term" value="F:hydrolase activity"/>
    <property type="evidence" value="ECO:0007669"/>
    <property type="project" value="UniProtKB-KW"/>
</dbReference>
<evidence type="ECO:0000313" key="6">
    <source>
        <dbReference type="EMBL" id="HGE65577.1"/>
    </source>
</evidence>
<organism evidence="6">
    <name type="scientific">Geoglobus ahangari</name>
    <dbReference type="NCBI Taxonomy" id="113653"/>
    <lineage>
        <taxon>Archaea</taxon>
        <taxon>Methanobacteriati</taxon>
        <taxon>Methanobacteriota</taxon>
        <taxon>Archaeoglobi</taxon>
        <taxon>Archaeoglobales</taxon>
        <taxon>Archaeoglobaceae</taxon>
        <taxon>Geoglobus</taxon>
    </lineage>
</organism>
<dbReference type="EMBL" id="DTAK01000039">
    <property type="protein sequence ID" value="HGU59626.1"/>
    <property type="molecule type" value="Genomic_DNA"/>
</dbReference>
<sequence length="204" mass="23253">MKLFDKVFAYTWGSAFYDSSNSYIIVDEDTAIIDPGTFKSYTNLMGLMWNDGIESVDIVLNTHLHKDHCESNEMFLRKGALLGFSEKDLSISLYNYKSDIKLGKFLCLGKLDIEIIRTPGHSPGSLTYYLQEYGAAITGDLIFENGFPGRFDLYGCNKNDLIKSLEKIRDLEPEYILPGHLRIMKGRSGIYMLLEKAIEILSRY</sequence>
<dbReference type="PANTHER" id="PTHR46233:SF3">
    <property type="entry name" value="HYDROXYACYLGLUTATHIONE HYDROLASE GLOC"/>
    <property type="match status" value="1"/>
</dbReference>
<evidence type="ECO:0000313" key="7">
    <source>
        <dbReference type="EMBL" id="HGU59626.1"/>
    </source>
</evidence>
<dbReference type="Gene3D" id="3.60.15.10">
    <property type="entry name" value="Ribonuclease Z/Hydroxyacylglutathione hydrolase-like"/>
    <property type="match status" value="1"/>
</dbReference>
<accession>A0A7C3YBH7</accession>
<dbReference type="SMART" id="SM00849">
    <property type="entry name" value="Lactamase_B"/>
    <property type="match status" value="1"/>
</dbReference>
<keyword evidence="2" id="KW-0479">Metal-binding</keyword>
<dbReference type="SUPFAM" id="SSF56281">
    <property type="entry name" value="Metallo-hydrolase/oxidoreductase"/>
    <property type="match status" value="1"/>
</dbReference>
<dbReference type="PANTHER" id="PTHR46233">
    <property type="entry name" value="HYDROXYACYLGLUTATHIONE HYDROLASE GLOC"/>
    <property type="match status" value="1"/>
</dbReference>
<comment type="cofactor">
    <cofactor evidence="1">
        <name>Zn(2+)</name>
        <dbReference type="ChEBI" id="CHEBI:29105"/>
    </cofactor>
</comment>
<name>A0A7C3YBH7_9EURY</name>
<evidence type="ECO:0000256" key="3">
    <source>
        <dbReference type="ARBA" id="ARBA00022801"/>
    </source>
</evidence>
<dbReference type="Pfam" id="PF00753">
    <property type="entry name" value="Lactamase_B"/>
    <property type="match status" value="1"/>
</dbReference>